<evidence type="ECO:0000256" key="1">
    <source>
        <dbReference type="SAM" id="MobiDB-lite"/>
    </source>
</evidence>
<evidence type="ECO:0000313" key="3">
    <source>
        <dbReference type="Proteomes" id="UP001291309"/>
    </source>
</evidence>
<sequence>MDRVLPGTSAAAFEEATGGPAGSEGGLPATLPETLVSEDLQDTYVLLLNAGSTAGVSWVKEVPPACYLETTVTVAAELRAGALPPLDLREPMTLPEGSTLRWEVSGTERPGEQGKLHEVSRLGAQTLRVTTTSTAGQVEDPFAGLEPLGNAGGGNTLMPLERSLGRTADLELSRPGALEAYGHFVATGEVPLAEPERGVLRSGRVAVFTQQRSPGAELGFLRQFRRLDAERVVNAQWSAEYDDGSVEVRSSARFTGRMVLWYVVIDSTGQQTRGDLSVVFSHLTPATVAALAKGLRGEAEGLEGRWHVELRLADQEVMLWRNLARMRVCERNNLDPAQFEREARTSAMELWEGDVGLQTLALARSPDEVGDMLVRLGNTAELAAQSLAQLMLSLGAPLEGTLRLAPAQSS</sequence>
<evidence type="ECO:0000313" key="2">
    <source>
        <dbReference type="EMBL" id="MDY7230085.1"/>
    </source>
</evidence>
<protein>
    <recommendedName>
        <fullName evidence="4">Lipoprotein</fullName>
    </recommendedName>
</protein>
<feature type="region of interest" description="Disordered" evidence="1">
    <location>
        <begin position="139"/>
        <end position="160"/>
    </location>
</feature>
<keyword evidence="3" id="KW-1185">Reference proteome</keyword>
<gene>
    <name evidence="2" type="ORF">SYV04_27065</name>
</gene>
<dbReference type="RefSeq" id="WP_321548809.1">
    <property type="nucleotide sequence ID" value="NZ_JAXIVS010000010.1"/>
</dbReference>
<dbReference type="EMBL" id="JAXIVS010000010">
    <property type="protein sequence ID" value="MDY7230085.1"/>
    <property type="molecule type" value="Genomic_DNA"/>
</dbReference>
<organism evidence="2 3">
    <name type="scientific">Hyalangium rubrum</name>
    <dbReference type="NCBI Taxonomy" id="3103134"/>
    <lineage>
        <taxon>Bacteria</taxon>
        <taxon>Pseudomonadati</taxon>
        <taxon>Myxococcota</taxon>
        <taxon>Myxococcia</taxon>
        <taxon>Myxococcales</taxon>
        <taxon>Cystobacterineae</taxon>
        <taxon>Archangiaceae</taxon>
        <taxon>Hyalangium</taxon>
    </lineage>
</organism>
<accession>A0ABU5H9T7</accession>
<name>A0ABU5H9T7_9BACT</name>
<evidence type="ECO:0008006" key="4">
    <source>
        <dbReference type="Google" id="ProtNLM"/>
    </source>
</evidence>
<reference evidence="2 3" key="1">
    <citation type="submission" date="2023-12" db="EMBL/GenBank/DDBJ databases">
        <title>the genome sequence of Hyalangium sp. s54d21.</title>
        <authorList>
            <person name="Zhang X."/>
        </authorList>
    </citation>
    <scope>NUCLEOTIDE SEQUENCE [LARGE SCALE GENOMIC DNA]</scope>
    <source>
        <strain evidence="3">s54d21</strain>
    </source>
</reference>
<proteinExistence type="predicted"/>
<dbReference type="Proteomes" id="UP001291309">
    <property type="component" value="Unassembled WGS sequence"/>
</dbReference>
<feature type="region of interest" description="Disordered" evidence="1">
    <location>
        <begin position="1"/>
        <end position="30"/>
    </location>
</feature>
<comment type="caution">
    <text evidence="2">The sequence shown here is derived from an EMBL/GenBank/DDBJ whole genome shotgun (WGS) entry which is preliminary data.</text>
</comment>